<reference evidence="2" key="2">
    <citation type="submission" date="2020-11" db="EMBL/GenBank/DDBJ databases">
        <authorList>
            <person name="McCartney M.A."/>
            <person name="Auch B."/>
            <person name="Kono T."/>
            <person name="Mallez S."/>
            <person name="Becker A."/>
            <person name="Gohl D.M."/>
            <person name="Silverstein K.A.T."/>
            <person name="Koren S."/>
            <person name="Bechman K.B."/>
            <person name="Herman A."/>
            <person name="Abrahante J.E."/>
            <person name="Garbe J."/>
        </authorList>
    </citation>
    <scope>NUCLEOTIDE SEQUENCE</scope>
    <source>
        <strain evidence="2">Duluth1</strain>
        <tissue evidence="2">Whole animal</tissue>
    </source>
</reference>
<evidence type="ECO:0000313" key="3">
    <source>
        <dbReference type="Proteomes" id="UP000828390"/>
    </source>
</evidence>
<keyword evidence="1" id="KW-0732">Signal</keyword>
<evidence type="ECO:0000256" key="1">
    <source>
        <dbReference type="SAM" id="SignalP"/>
    </source>
</evidence>
<dbReference type="EMBL" id="JAIWYP010000014">
    <property type="protein sequence ID" value="KAH3710514.1"/>
    <property type="molecule type" value="Genomic_DNA"/>
</dbReference>
<name>A0A9D3Z2G3_DREPO</name>
<evidence type="ECO:0000313" key="2">
    <source>
        <dbReference type="EMBL" id="KAH3710514.1"/>
    </source>
</evidence>
<accession>A0A9D3Z2G3</accession>
<protein>
    <recommendedName>
        <fullName evidence="4">Protein quiver</fullName>
    </recommendedName>
</protein>
<feature type="chain" id="PRO_5039370747" description="Protein quiver" evidence="1">
    <location>
        <begin position="25"/>
        <end position="122"/>
    </location>
</feature>
<comment type="caution">
    <text evidence="2">The sequence shown here is derived from an EMBL/GenBank/DDBJ whole genome shotgun (WGS) entry which is preliminary data.</text>
</comment>
<dbReference type="AlphaFoldDB" id="A0A9D3Z2G3"/>
<dbReference type="Proteomes" id="UP000828390">
    <property type="component" value="Unassembled WGS sequence"/>
</dbReference>
<keyword evidence="3" id="KW-1185">Reference proteome</keyword>
<organism evidence="2 3">
    <name type="scientific">Dreissena polymorpha</name>
    <name type="common">Zebra mussel</name>
    <name type="synonym">Mytilus polymorpha</name>
    <dbReference type="NCBI Taxonomy" id="45954"/>
    <lineage>
        <taxon>Eukaryota</taxon>
        <taxon>Metazoa</taxon>
        <taxon>Spiralia</taxon>
        <taxon>Lophotrochozoa</taxon>
        <taxon>Mollusca</taxon>
        <taxon>Bivalvia</taxon>
        <taxon>Autobranchia</taxon>
        <taxon>Heteroconchia</taxon>
        <taxon>Euheterodonta</taxon>
        <taxon>Imparidentia</taxon>
        <taxon>Neoheterodontei</taxon>
        <taxon>Myida</taxon>
        <taxon>Dreissenoidea</taxon>
        <taxon>Dreissenidae</taxon>
        <taxon>Dreissena</taxon>
    </lineage>
</organism>
<dbReference type="OrthoDB" id="6110560at2759"/>
<sequence>MHVHATGVFCIIFVVVFLTGSTNGLRCYECKSDIEPACANNVTSLTPVSIDPTTGGACRVCMKTFEYGVVKRHCSSLKDPSSPLLKCTGDSCGCKTDLCNASVTMATSLTSLVVSLIFSVVV</sequence>
<feature type="signal peptide" evidence="1">
    <location>
        <begin position="1"/>
        <end position="24"/>
    </location>
</feature>
<evidence type="ECO:0008006" key="4">
    <source>
        <dbReference type="Google" id="ProtNLM"/>
    </source>
</evidence>
<proteinExistence type="predicted"/>
<gene>
    <name evidence="2" type="ORF">DPMN_069998</name>
</gene>
<reference evidence="2" key="1">
    <citation type="journal article" date="2019" name="bioRxiv">
        <title>The Genome of the Zebra Mussel, Dreissena polymorpha: A Resource for Invasive Species Research.</title>
        <authorList>
            <person name="McCartney M.A."/>
            <person name="Auch B."/>
            <person name="Kono T."/>
            <person name="Mallez S."/>
            <person name="Zhang Y."/>
            <person name="Obille A."/>
            <person name="Becker A."/>
            <person name="Abrahante J.E."/>
            <person name="Garbe J."/>
            <person name="Badalamenti J.P."/>
            <person name="Herman A."/>
            <person name="Mangelson H."/>
            <person name="Liachko I."/>
            <person name="Sullivan S."/>
            <person name="Sone E.D."/>
            <person name="Koren S."/>
            <person name="Silverstein K.A.T."/>
            <person name="Beckman K.B."/>
            <person name="Gohl D.M."/>
        </authorList>
    </citation>
    <scope>NUCLEOTIDE SEQUENCE</scope>
    <source>
        <strain evidence="2">Duluth1</strain>
        <tissue evidence="2">Whole animal</tissue>
    </source>
</reference>